<dbReference type="AlphaFoldDB" id="A0A1N7LN90"/>
<dbReference type="PANTHER" id="PTHR12526">
    <property type="entry name" value="GLYCOSYLTRANSFERASE"/>
    <property type="match status" value="1"/>
</dbReference>
<accession>A0A1N7LN90</accession>
<dbReference type="PANTHER" id="PTHR12526:SF630">
    <property type="entry name" value="GLYCOSYLTRANSFERASE"/>
    <property type="match status" value="1"/>
</dbReference>
<dbReference type="Proteomes" id="UP000185639">
    <property type="component" value="Unassembled WGS sequence"/>
</dbReference>
<reference evidence="3" key="1">
    <citation type="submission" date="2017-01" db="EMBL/GenBank/DDBJ databases">
        <authorList>
            <person name="Varghese N."/>
            <person name="Submissions S."/>
        </authorList>
    </citation>
    <scope>NUCLEOTIDE SEQUENCE [LARGE SCALE GENOMIC DNA]</scope>
    <source>
        <strain evidence="3">DSM 24913</strain>
    </source>
</reference>
<dbReference type="SUPFAM" id="SSF53756">
    <property type="entry name" value="UDP-Glycosyltransferase/glycogen phosphorylase"/>
    <property type="match status" value="1"/>
</dbReference>
<name>A0A1N7LN90_9GAMM</name>
<dbReference type="STRING" id="484498.SAMN05421686_104107"/>
<dbReference type="GO" id="GO:1901135">
    <property type="term" value="P:carbohydrate derivative metabolic process"/>
    <property type="evidence" value="ECO:0007669"/>
    <property type="project" value="UniProtKB-ARBA"/>
</dbReference>
<dbReference type="CDD" id="cd03801">
    <property type="entry name" value="GT4_PimA-like"/>
    <property type="match status" value="1"/>
</dbReference>
<dbReference type="EMBL" id="FTOH01000004">
    <property type="protein sequence ID" value="SIS75313.1"/>
    <property type="molecule type" value="Genomic_DNA"/>
</dbReference>
<dbReference type="Pfam" id="PF00534">
    <property type="entry name" value="Glycos_transf_1"/>
    <property type="match status" value="1"/>
</dbReference>
<protein>
    <submittedName>
        <fullName evidence="2">Glycosyltransferase involved in cell wall bisynthesis</fullName>
    </submittedName>
</protein>
<dbReference type="Gene3D" id="3.40.50.2000">
    <property type="entry name" value="Glycogen Phosphorylase B"/>
    <property type="match status" value="2"/>
</dbReference>
<organism evidence="2 3">
    <name type="scientific">Thalassolituus maritimus</name>
    <dbReference type="NCBI Taxonomy" id="484498"/>
    <lineage>
        <taxon>Bacteria</taxon>
        <taxon>Pseudomonadati</taxon>
        <taxon>Pseudomonadota</taxon>
        <taxon>Gammaproteobacteria</taxon>
        <taxon>Oceanospirillales</taxon>
        <taxon>Oceanospirillaceae</taxon>
        <taxon>Thalassolituus</taxon>
    </lineage>
</organism>
<sequence length="334" mass="37584">MARICMVTESIDKRKGGVQAWSNLIKRGLELFSPSTKVRVVETDVSKLYLREIITSNVLLVMNVRCMKFMLPIIVLLSYFRKVVLVVHGDDILAKSKKEEVFLNILFHFVRARYISNSIYTQKLLEEKWGRTSKVVHPFVEVVSVPELKRKQGGVFNIVSVGRLVSRKNHIGVIRAVSELNSRGDGEYQYRIVGSGPMLNQINTFINEIDAGKYVHLLGNLSDDEKNIELNRADLFAMPSLYHPDDATVEGYGMVFIEASSMAVPSLSGDSGGMPEAVIEGVTGEVCDGTVEGIINSILTVEKSEYSEENMLNHAFKHDFKKQDLFYEMILAKR</sequence>
<proteinExistence type="predicted"/>
<dbReference type="RefSeq" id="WP_076514978.1">
    <property type="nucleotide sequence ID" value="NZ_FTOH01000004.1"/>
</dbReference>
<evidence type="ECO:0000313" key="2">
    <source>
        <dbReference type="EMBL" id="SIS75313.1"/>
    </source>
</evidence>
<keyword evidence="2" id="KW-0808">Transferase</keyword>
<evidence type="ECO:0000259" key="1">
    <source>
        <dbReference type="Pfam" id="PF00534"/>
    </source>
</evidence>
<gene>
    <name evidence="2" type="ORF">SAMN05421686_104107</name>
</gene>
<dbReference type="OrthoDB" id="9795746at2"/>
<evidence type="ECO:0000313" key="3">
    <source>
        <dbReference type="Proteomes" id="UP000185639"/>
    </source>
</evidence>
<dbReference type="InterPro" id="IPR001296">
    <property type="entry name" value="Glyco_trans_1"/>
</dbReference>
<dbReference type="GO" id="GO:0016757">
    <property type="term" value="F:glycosyltransferase activity"/>
    <property type="evidence" value="ECO:0007669"/>
    <property type="project" value="InterPro"/>
</dbReference>
<keyword evidence="3" id="KW-1185">Reference proteome</keyword>
<feature type="domain" description="Glycosyl transferase family 1" evidence="1">
    <location>
        <begin position="155"/>
        <end position="315"/>
    </location>
</feature>